<dbReference type="PANTHER" id="PTHR35569:SF1">
    <property type="entry name" value="CYANAMIDE HYDRATASE DDI2-RELATED"/>
    <property type="match status" value="1"/>
</dbReference>
<evidence type="ECO:0000313" key="1">
    <source>
        <dbReference type="EMBL" id="KFH62943.1"/>
    </source>
</evidence>
<keyword evidence="2" id="KW-1185">Reference proteome</keyword>
<reference evidence="1 2" key="1">
    <citation type="submission" date="2011-02" db="EMBL/GenBank/DDBJ databases">
        <title>The Genome Sequence of Mortierella verticillata NRRL 6337.</title>
        <authorList>
            <consortium name="The Broad Institute Genome Sequencing Platform"/>
            <person name="Russ C."/>
            <person name="Cuomo C."/>
            <person name="Burger G."/>
            <person name="Gray M.W."/>
            <person name="Holland P.W.H."/>
            <person name="King N."/>
            <person name="Lang F.B.F."/>
            <person name="Roger A.J."/>
            <person name="Ruiz-Trillo I."/>
            <person name="Young S.K."/>
            <person name="Zeng Q."/>
            <person name="Gargeya S."/>
            <person name="Alvarado L."/>
            <person name="Berlin A."/>
            <person name="Chapman S.B."/>
            <person name="Chen Z."/>
            <person name="Freedman E."/>
            <person name="Gellesch M."/>
            <person name="Goldberg J."/>
            <person name="Griggs A."/>
            <person name="Gujja S."/>
            <person name="Heilman E."/>
            <person name="Heiman D."/>
            <person name="Howarth C."/>
            <person name="Mehta T."/>
            <person name="Neiman D."/>
            <person name="Pearson M."/>
            <person name="Roberts A."/>
            <person name="Saif S."/>
            <person name="Shea T."/>
            <person name="Shenoy N."/>
            <person name="Sisk P."/>
            <person name="Stolte C."/>
            <person name="Sykes S."/>
            <person name="White J."/>
            <person name="Yandava C."/>
            <person name="Haas B."/>
            <person name="Nusbaum C."/>
            <person name="Birren B."/>
        </authorList>
    </citation>
    <scope>NUCLEOTIDE SEQUENCE [LARGE SCALE GENOMIC DNA]</scope>
    <source>
        <strain evidence="1 2">NRRL 6337</strain>
    </source>
</reference>
<dbReference type="SUPFAM" id="SSF109604">
    <property type="entry name" value="HD-domain/PDEase-like"/>
    <property type="match status" value="1"/>
</dbReference>
<name>A0A086TLW6_9FUNG</name>
<dbReference type="OrthoDB" id="409121at2759"/>
<dbReference type="Proteomes" id="UP000243308">
    <property type="component" value="Unassembled WGS sequence"/>
</dbReference>
<dbReference type="NCBIfam" id="TIGR03401">
    <property type="entry name" value="cyanamide_fam"/>
    <property type="match status" value="1"/>
</dbReference>
<dbReference type="AlphaFoldDB" id="A0A086TLW6"/>
<organism evidence="1 2">
    <name type="scientific">Podila verticillata NRRL 6337</name>
    <dbReference type="NCBI Taxonomy" id="1069443"/>
    <lineage>
        <taxon>Eukaryota</taxon>
        <taxon>Fungi</taxon>
        <taxon>Fungi incertae sedis</taxon>
        <taxon>Mucoromycota</taxon>
        <taxon>Mortierellomycotina</taxon>
        <taxon>Mortierellomycetes</taxon>
        <taxon>Mortierellales</taxon>
        <taxon>Mortierellaceae</taxon>
        <taxon>Podila</taxon>
    </lineage>
</organism>
<proteinExistence type="predicted"/>
<evidence type="ECO:0000313" key="2">
    <source>
        <dbReference type="Proteomes" id="UP000243308"/>
    </source>
</evidence>
<dbReference type="PANTHER" id="PTHR35569">
    <property type="entry name" value="CYANAMIDE HYDRATASE DDI2-RELATED"/>
    <property type="match status" value="1"/>
</dbReference>
<protein>
    <submittedName>
        <fullName evidence="1">Uncharacterized protein</fullName>
    </submittedName>
</protein>
<dbReference type="Gene3D" id="1.10.3210.10">
    <property type="entry name" value="Hypothetical protein af1432"/>
    <property type="match status" value="1"/>
</dbReference>
<dbReference type="EMBL" id="KN042429">
    <property type="protein sequence ID" value="KFH62943.1"/>
    <property type="molecule type" value="Genomic_DNA"/>
</dbReference>
<accession>A0A086TLW6</accession>
<sequence>MSSPIQYGWAAVPRDTAKFVALLSSSNTKPATVSSVSIPSTPLAQKITALATQHLPLQTVNHCYRVYIYGSIIMAQHFSQLLASWPDFAETFYLTCMLHDIGTAEAFQHTTKMSFDFKGAFVASSWLSDASAPQDLVDAVAETIIRHQDVGTTGSITLLGGITIVATLLDNAGQCGDLVAKETIESVVMAYPRNKWSGCFASTVRSEIEGKPWAHSTHIEHFAEKVEGNTLMEPYEGDALP</sequence>
<dbReference type="InterPro" id="IPR017771">
    <property type="entry name" value="Cyanamide_hydratase_HD"/>
</dbReference>
<gene>
    <name evidence="1" type="ORF">MVEG_10981</name>
</gene>